<keyword evidence="1" id="KW-0732">Signal</keyword>
<organism evidence="5">
    <name type="scientific">Desulfatirhabdium butyrativorans</name>
    <dbReference type="NCBI Taxonomy" id="340467"/>
    <lineage>
        <taxon>Bacteria</taxon>
        <taxon>Pseudomonadati</taxon>
        <taxon>Thermodesulfobacteriota</taxon>
        <taxon>Desulfobacteria</taxon>
        <taxon>Desulfobacterales</taxon>
        <taxon>Desulfatirhabdiaceae</taxon>
        <taxon>Desulfatirhabdium</taxon>
    </lineage>
</organism>
<evidence type="ECO:0000256" key="2">
    <source>
        <dbReference type="SAM" id="Coils"/>
    </source>
</evidence>
<dbReference type="SUPFAM" id="SSF48452">
    <property type="entry name" value="TPR-like"/>
    <property type="match status" value="1"/>
</dbReference>
<dbReference type="Gene3D" id="1.25.40.10">
    <property type="entry name" value="Tetratricopeptide repeat domain"/>
    <property type="match status" value="1"/>
</dbReference>
<dbReference type="EMBL" id="DSUH01000246">
    <property type="protein sequence ID" value="HGU33305.1"/>
    <property type="molecule type" value="Genomic_DNA"/>
</dbReference>
<feature type="region of interest" description="Disordered" evidence="3">
    <location>
        <begin position="165"/>
        <end position="195"/>
    </location>
</feature>
<sequence length="315" mass="35529">MMYRREAGSDSTLPASGVLNGNTPMTKRNGWLLVAVVALVAALSGCATTSDMSGLENRLSYLERRYNDSEKNRDQYQLRMEDFRKHQADQMQQVRTQTAELYAAIDRMREDIQKLNGRLEIRERNLNEQPAGGALSDRMIEVEKDLLAVKERIVRLEDYLNLNNAKKPGPPAAAAEPQTQAKAKPDAASEHSLSESEHYAKAKQMFDGGDLEGARAEFQQFLKRFPKSASADAAQFWIAEVYYRQKWYEKAILEYQKVIEGYPKGNKIQAALLKQGFSFFNLGDKANGTLVLKELIKKFPNSNEAKIAKQKLEGA</sequence>
<dbReference type="InterPro" id="IPR011990">
    <property type="entry name" value="TPR-like_helical_dom_sf"/>
</dbReference>
<comment type="caution">
    <text evidence="5">The sequence shown here is derived from an EMBL/GenBank/DDBJ whole genome shotgun (WGS) entry which is preliminary data.</text>
</comment>
<evidence type="ECO:0000313" key="5">
    <source>
        <dbReference type="EMBL" id="HGU33305.1"/>
    </source>
</evidence>
<proteinExistence type="inferred from homology"/>
<dbReference type="Pfam" id="PF13525">
    <property type="entry name" value="YfiO"/>
    <property type="match status" value="1"/>
</dbReference>
<evidence type="ECO:0000256" key="1">
    <source>
        <dbReference type="ARBA" id="ARBA00022729"/>
    </source>
</evidence>
<accession>A0A7C4RSY6</accession>
<name>A0A7C4RSY6_9BACT</name>
<dbReference type="InterPro" id="IPR014162">
    <property type="entry name" value="CpoB_C"/>
</dbReference>
<dbReference type="HAMAP" id="MF_02066">
    <property type="entry name" value="CpoB"/>
    <property type="match status" value="1"/>
</dbReference>
<evidence type="ECO:0000259" key="4">
    <source>
        <dbReference type="Pfam" id="PF13525"/>
    </source>
</evidence>
<dbReference type="InterPro" id="IPR034706">
    <property type="entry name" value="CpoB"/>
</dbReference>
<protein>
    <submittedName>
        <fullName evidence="5">Tol-pal system protein YbgF</fullName>
    </submittedName>
</protein>
<dbReference type="AlphaFoldDB" id="A0A7C4RSY6"/>
<feature type="coiled-coil region" evidence="2">
    <location>
        <begin position="52"/>
        <end position="129"/>
    </location>
</feature>
<dbReference type="InterPro" id="IPR039565">
    <property type="entry name" value="BamD-like"/>
</dbReference>
<dbReference type="NCBIfam" id="TIGR02795">
    <property type="entry name" value="tol_pal_ybgF"/>
    <property type="match status" value="1"/>
</dbReference>
<keyword evidence="2" id="KW-0175">Coiled coil</keyword>
<gene>
    <name evidence="5" type="primary">ybgF</name>
    <name evidence="5" type="ORF">ENS29_10675</name>
</gene>
<feature type="domain" description="Outer membrane lipoprotein BamD-like" evidence="4">
    <location>
        <begin position="194"/>
        <end position="313"/>
    </location>
</feature>
<feature type="compositionally biased region" description="Basic and acidic residues" evidence="3">
    <location>
        <begin position="183"/>
        <end position="195"/>
    </location>
</feature>
<evidence type="ECO:0000256" key="3">
    <source>
        <dbReference type="SAM" id="MobiDB-lite"/>
    </source>
</evidence>
<dbReference type="GO" id="GO:0051301">
    <property type="term" value="P:cell division"/>
    <property type="evidence" value="ECO:0007669"/>
    <property type="project" value="InterPro"/>
</dbReference>
<feature type="compositionally biased region" description="Low complexity" evidence="3">
    <location>
        <begin position="172"/>
        <end position="182"/>
    </location>
</feature>
<reference evidence="5" key="1">
    <citation type="journal article" date="2020" name="mSystems">
        <title>Genome- and Community-Level Interaction Insights into Carbon Utilization and Element Cycling Functions of Hydrothermarchaeota in Hydrothermal Sediment.</title>
        <authorList>
            <person name="Zhou Z."/>
            <person name="Liu Y."/>
            <person name="Xu W."/>
            <person name="Pan J."/>
            <person name="Luo Z.H."/>
            <person name="Li M."/>
        </authorList>
    </citation>
    <scope>NUCLEOTIDE SEQUENCE [LARGE SCALE GENOMIC DNA]</scope>
    <source>
        <strain evidence="5">SpSt-477</strain>
    </source>
</reference>